<dbReference type="Proteomes" id="UP000038010">
    <property type="component" value="Unassembled WGS sequence"/>
</dbReference>
<keyword evidence="4" id="KW-1185">Reference proteome</keyword>
<evidence type="ECO:0000313" key="4">
    <source>
        <dbReference type="Proteomes" id="UP000038010"/>
    </source>
</evidence>
<dbReference type="RefSeq" id="XP_018004986.1">
    <property type="nucleotide sequence ID" value="XM_018142302.1"/>
</dbReference>
<feature type="signal peptide" evidence="2">
    <location>
        <begin position="1"/>
        <end position="16"/>
    </location>
</feature>
<gene>
    <name evidence="3" type="ORF">AB675_2338</name>
</gene>
<evidence type="ECO:0000256" key="2">
    <source>
        <dbReference type="SAM" id="SignalP"/>
    </source>
</evidence>
<protein>
    <submittedName>
        <fullName evidence="3">Uncharacterized protein</fullName>
    </submittedName>
</protein>
<sequence length="156" mass="16585">MTDLITSSFLPLLCCCFPCFRSKSATKQSQEETDEQALAKAAEWRKRLSRREEDMAAAGRPSGEGGLLAGGRSRGNTVGSAGAAGGGGGRSRSGTLEPHGGTRAGGGAEMAEKRHSRHLSATTATSMNMVPMSRWRSGGGRRVAWLGWMRMDRLRA</sequence>
<dbReference type="EMBL" id="LFJN01000002">
    <property type="protein sequence ID" value="KPI45023.1"/>
    <property type="molecule type" value="Genomic_DNA"/>
</dbReference>
<organism evidence="3 4">
    <name type="scientific">Cyphellophora attinorum</name>
    <dbReference type="NCBI Taxonomy" id="1664694"/>
    <lineage>
        <taxon>Eukaryota</taxon>
        <taxon>Fungi</taxon>
        <taxon>Dikarya</taxon>
        <taxon>Ascomycota</taxon>
        <taxon>Pezizomycotina</taxon>
        <taxon>Eurotiomycetes</taxon>
        <taxon>Chaetothyriomycetidae</taxon>
        <taxon>Chaetothyriales</taxon>
        <taxon>Cyphellophoraceae</taxon>
        <taxon>Cyphellophora</taxon>
    </lineage>
</organism>
<reference evidence="3 4" key="1">
    <citation type="submission" date="2015-06" db="EMBL/GenBank/DDBJ databases">
        <title>Draft genome of the ant-associated black yeast Phialophora attae CBS 131958.</title>
        <authorList>
            <person name="Moreno L.F."/>
            <person name="Stielow B.J."/>
            <person name="de Hoog S."/>
            <person name="Vicente V.A."/>
            <person name="Weiss V.A."/>
            <person name="de Vries M."/>
            <person name="Cruz L.M."/>
            <person name="Souza E.M."/>
        </authorList>
    </citation>
    <scope>NUCLEOTIDE SEQUENCE [LARGE SCALE GENOMIC DNA]</scope>
    <source>
        <strain evidence="3 4">CBS 131958</strain>
    </source>
</reference>
<feature type="region of interest" description="Disordered" evidence="1">
    <location>
        <begin position="50"/>
        <end position="111"/>
    </location>
</feature>
<accession>A0A0N1P268</accession>
<keyword evidence="2" id="KW-0732">Signal</keyword>
<dbReference type="VEuPathDB" id="FungiDB:AB675_2338"/>
<feature type="compositionally biased region" description="Gly residues" evidence="1">
    <location>
        <begin position="82"/>
        <end position="91"/>
    </location>
</feature>
<proteinExistence type="predicted"/>
<name>A0A0N1P268_9EURO</name>
<evidence type="ECO:0000313" key="3">
    <source>
        <dbReference type="EMBL" id="KPI45023.1"/>
    </source>
</evidence>
<feature type="compositionally biased region" description="Gly residues" evidence="1">
    <location>
        <begin position="62"/>
        <end position="73"/>
    </location>
</feature>
<dbReference type="AlphaFoldDB" id="A0A0N1P268"/>
<evidence type="ECO:0000256" key="1">
    <source>
        <dbReference type="SAM" id="MobiDB-lite"/>
    </source>
</evidence>
<dbReference type="GeneID" id="28734182"/>
<comment type="caution">
    <text evidence="3">The sequence shown here is derived from an EMBL/GenBank/DDBJ whole genome shotgun (WGS) entry which is preliminary data.</text>
</comment>
<feature type="chain" id="PRO_5005879532" evidence="2">
    <location>
        <begin position="17"/>
        <end position="156"/>
    </location>
</feature>